<keyword evidence="8" id="KW-1185">Reference proteome</keyword>
<keyword evidence="6" id="KW-0812">Transmembrane</keyword>
<organism evidence="7 8">
    <name type="scientific">Neotoma lepida</name>
    <name type="common">Desert woodrat</name>
    <dbReference type="NCBI Taxonomy" id="56216"/>
    <lineage>
        <taxon>Eukaryota</taxon>
        <taxon>Metazoa</taxon>
        <taxon>Chordata</taxon>
        <taxon>Craniata</taxon>
        <taxon>Vertebrata</taxon>
        <taxon>Euteleostomi</taxon>
        <taxon>Mammalia</taxon>
        <taxon>Eutheria</taxon>
        <taxon>Euarchontoglires</taxon>
        <taxon>Glires</taxon>
        <taxon>Rodentia</taxon>
        <taxon>Myomorpha</taxon>
        <taxon>Muroidea</taxon>
        <taxon>Cricetidae</taxon>
        <taxon>Neotominae</taxon>
        <taxon>Neotoma</taxon>
    </lineage>
</organism>
<dbReference type="GO" id="GO:0019216">
    <property type="term" value="P:regulation of lipid metabolic process"/>
    <property type="evidence" value="ECO:0007669"/>
    <property type="project" value="TreeGrafter"/>
</dbReference>
<gene>
    <name evidence="7" type="ORF">A6R68_06596</name>
</gene>
<evidence type="ECO:0000256" key="5">
    <source>
        <dbReference type="SAM" id="MobiDB-lite"/>
    </source>
</evidence>
<comment type="similarity">
    <text evidence="2">Belongs to the OPA3 family.</text>
</comment>
<proteinExistence type="inferred from homology"/>
<keyword evidence="6" id="KW-0472">Membrane</keyword>
<evidence type="ECO:0000313" key="8">
    <source>
        <dbReference type="Proteomes" id="UP000092124"/>
    </source>
</evidence>
<dbReference type="STRING" id="56216.A0A1A6GHS7"/>
<evidence type="ECO:0000313" key="7">
    <source>
        <dbReference type="EMBL" id="OBS64847.1"/>
    </source>
</evidence>
<evidence type="ECO:0000256" key="3">
    <source>
        <dbReference type="ARBA" id="ARBA00023054"/>
    </source>
</evidence>
<name>A0A1A6GHS7_NEOLE</name>
<dbReference type="OrthoDB" id="2129069at2759"/>
<dbReference type="InterPro" id="IPR010754">
    <property type="entry name" value="OPA3-like"/>
</dbReference>
<comment type="caution">
    <text evidence="7">The sequence shown here is derived from an EMBL/GenBank/DDBJ whole genome shotgun (WGS) entry which is preliminary data.</text>
</comment>
<sequence length="151" mass="17561">MTEVPQLPLYHWAEMWTKMRIMGFHLDSIKPLNEVAAAELGANLLGEAIIFGCAGSCLLLEFWRQQSRRRRKEGERVASLRSLREDLDRLEQVLDELQVQVQAAAQRSELDKLRAELWTELQEFRGQICTERHEPDSEPEPQPEIPKSHEE</sequence>
<comment type="function">
    <text evidence="1">May play some role in mitochondrial processes.</text>
</comment>
<dbReference type="AlphaFoldDB" id="A0A1A6GHS7"/>
<evidence type="ECO:0000256" key="1">
    <source>
        <dbReference type="ARBA" id="ARBA00003027"/>
    </source>
</evidence>
<dbReference type="PANTHER" id="PTHR12499:SF0">
    <property type="entry name" value="OPTIC ATROPHY 3 PROTEIN"/>
    <property type="match status" value="1"/>
</dbReference>
<feature type="coiled-coil region" evidence="4">
    <location>
        <begin position="80"/>
        <end position="107"/>
    </location>
</feature>
<dbReference type="GO" id="GO:0005739">
    <property type="term" value="C:mitochondrion"/>
    <property type="evidence" value="ECO:0007669"/>
    <property type="project" value="TreeGrafter"/>
</dbReference>
<accession>A0A1A6GHS7</accession>
<evidence type="ECO:0008006" key="9">
    <source>
        <dbReference type="Google" id="ProtNLM"/>
    </source>
</evidence>
<keyword evidence="3 4" id="KW-0175">Coiled coil</keyword>
<evidence type="ECO:0000256" key="6">
    <source>
        <dbReference type="SAM" id="Phobius"/>
    </source>
</evidence>
<dbReference type="Pfam" id="PF07047">
    <property type="entry name" value="OPA3"/>
    <property type="match status" value="1"/>
</dbReference>
<evidence type="ECO:0000256" key="2">
    <source>
        <dbReference type="ARBA" id="ARBA00007584"/>
    </source>
</evidence>
<keyword evidence="6" id="KW-1133">Transmembrane helix</keyword>
<dbReference type="Proteomes" id="UP000092124">
    <property type="component" value="Unassembled WGS sequence"/>
</dbReference>
<dbReference type="PANTHER" id="PTHR12499">
    <property type="entry name" value="OPTIC ATROPHY 3 PROTEIN OPA3"/>
    <property type="match status" value="1"/>
</dbReference>
<feature type="region of interest" description="Disordered" evidence="5">
    <location>
        <begin position="128"/>
        <end position="151"/>
    </location>
</feature>
<evidence type="ECO:0000256" key="4">
    <source>
        <dbReference type="SAM" id="Coils"/>
    </source>
</evidence>
<protein>
    <recommendedName>
        <fullName evidence="9">Optic atrophy 3 protein homolog</fullName>
    </recommendedName>
</protein>
<dbReference type="EMBL" id="LZPO01097126">
    <property type="protein sequence ID" value="OBS64847.1"/>
    <property type="molecule type" value="Genomic_DNA"/>
</dbReference>
<feature type="transmembrane region" description="Helical" evidence="6">
    <location>
        <begin position="40"/>
        <end position="63"/>
    </location>
</feature>
<reference evidence="7 8" key="1">
    <citation type="submission" date="2016-06" db="EMBL/GenBank/DDBJ databases">
        <title>The Draft Genome Sequence and Annotation of the Desert Woodrat Neotoma lepida.</title>
        <authorList>
            <person name="Campbell M."/>
            <person name="Oakeson K.F."/>
            <person name="Yandell M."/>
            <person name="Halpert J.R."/>
            <person name="Dearing D."/>
        </authorList>
    </citation>
    <scope>NUCLEOTIDE SEQUENCE [LARGE SCALE GENOMIC DNA]</scope>
    <source>
        <strain evidence="7">417</strain>
        <tissue evidence="7">Liver</tissue>
    </source>
</reference>